<proteinExistence type="predicted"/>
<dbReference type="EMBL" id="RCCJ01000001">
    <property type="protein sequence ID" value="RLJ70751.1"/>
    <property type="molecule type" value="Genomic_DNA"/>
</dbReference>
<dbReference type="RefSeq" id="WP_121010948.1">
    <property type="nucleotide sequence ID" value="NZ_RCCJ01000001.1"/>
</dbReference>
<protein>
    <submittedName>
        <fullName evidence="1">Uncharacterized protein</fullName>
    </submittedName>
</protein>
<dbReference type="AlphaFoldDB" id="A0A497XR39"/>
<sequence>MVLILLFALLTAAHGIELGDRCDIQYGRCIFDCVQEFPLDKKKRSGCETRCKINKGWCKTNKAMKDIANDISKFFQGFSKEK</sequence>
<comment type="caution">
    <text evidence="1">The sequence shown here is derived from an EMBL/GenBank/DDBJ whole genome shotgun (WGS) entry which is preliminary data.</text>
</comment>
<evidence type="ECO:0000313" key="1">
    <source>
        <dbReference type="EMBL" id="RLJ70751.1"/>
    </source>
</evidence>
<evidence type="ECO:0000313" key="2">
    <source>
        <dbReference type="Proteomes" id="UP000267841"/>
    </source>
</evidence>
<dbReference type="OrthoDB" id="9885009at2"/>
<name>A0A497XR39_9AQUI</name>
<organism evidence="1 2">
    <name type="scientific">Hydrogenivirga caldilitoris</name>
    <dbReference type="NCBI Taxonomy" id="246264"/>
    <lineage>
        <taxon>Bacteria</taxon>
        <taxon>Pseudomonadati</taxon>
        <taxon>Aquificota</taxon>
        <taxon>Aquificia</taxon>
        <taxon>Aquificales</taxon>
        <taxon>Aquificaceae</taxon>
        <taxon>Hydrogenivirga</taxon>
    </lineage>
</organism>
<dbReference type="Proteomes" id="UP000267841">
    <property type="component" value="Unassembled WGS sequence"/>
</dbReference>
<keyword evidence="2" id="KW-1185">Reference proteome</keyword>
<reference evidence="1 2" key="1">
    <citation type="submission" date="2018-10" db="EMBL/GenBank/DDBJ databases">
        <title>Genomic Encyclopedia of Archaeal and Bacterial Type Strains, Phase II (KMG-II): from individual species to whole genera.</title>
        <authorList>
            <person name="Goeker M."/>
        </authorList>
    </citation>
    <scope>NUCLEOTIDE SEQUENCE [LARGE SCALE GENOMIC DNA]</scope>
    <source>
        <strain evidence="1 2">DSM 16510</strain>
    </source>
</reference>
<accession>A0A497XR39</accession>
<gene>
    <name evidence="1" type="ORF">BCF55_1034</name>
</gene>